<evidence type="ECO:0000256" key="1">
    <source>
        <dbReference type="PROSITE-ProRule" id="PRU00339"/>
    </source>
</evidence>
<dbReference type="AlphaFoldDB" id="A0A132MQE0"/>
<reference evidence="2 5" key="2">
    <citation type="submission" date="2015-02" db="EMBL/GenBank/DDBJ databases">
        <title>Physiological reanalysis, assessment of diazotrophy, and genome sequences of multiple isolates of Streptomyces thermoautotrophicus.</title>
        <authorList>
            <person name="MacKellar D.C."/>
            <person name="Lieber L."/>
            <person name="Norman J."/>
            <person name="Bolger A."/>
            <person name="Tobin C."/>
            <person name="Murray J.W."/>
            <person name="Prell J."/>
        </authorList>
    </citation>
    <scope>NUCLEOTIDE SEQUENCE [LARGE SCALE GENOMIC DNA]</scope>
    <source>
        <strain evidence="2 5">UBT1</strain>
    </source>
</reference>
<keyword evidence="1" id="KW-0802">TPR repeat</keyword>
<evidence type="ECO:0000313" key="3">
    <source>
        <dbReference type="EMBL" id="KWX09131.1"/>
    </source>
</evidence>
<name>A0A132MQE0_9ACTN</name>
<dbReference type="EMBL" id="JYIK01000883">
    <property type="protein sequence ID" value="KWX09131.1"/>
    <property type="molecule type" value="Genomic_DNA"/>
</dbReference>
<dbReference type="PATRIC" id="fig|1469144.8.peg.1833"/>
<protein>
    <submittedName>
        <fullName evidence="2">Uncharacterized protein</fullName>
    </submittedName>
</protein>
<organism evidence="2 5">
    <name type="scientific">Carbonactinospora thermoautotrophica</name>
    <dbReference type="NCBI Taxonomy" id="1469144"/>
    <lineage>
        <taxon>Bacteria</taxon>
        <taxon>Bacillati</taxon>
        <taxon>Actinomycetota</taxon>
        <taxon>Actinomycetes</taxon>
        <taxon>Kitasatosporales</taxon>
        <taxon>Carbonactinosporaceae</taxon>
        <taxon>Carbonactinospora</taxon>
    </lineage>
</organism>
<sequence>MCAGAYDDALSIISDTLDTLAPQLADDRPDVLALWGAHHLKAALVAARASDRDTAWSHWQQAAATAETLDVDETPYWNLCFGLANVQIYSVAIPVEMRDGKLALTKAQDVDPPSHLSRERVSHHWIDVARAHHYRGNRDEALRALLRAEDLAPQHVRNHQADRETVQALTKRSARKQDLIGLGLRMGIV</sequence>
<feature type="repeat" description="TPR" evidence="1">
    <location>
        <begin position="122"/>
        <end position="155"/>
    </location>
</feature>
<evidence type="ECO:0000313" key="5">
    <source>
        <dbReference type="Proteomes" id="UP000070659"/>
    </source>
</evidence>
<dbReference type="EMBL" id="JYIJ01000018">
    <property type="protein sequence ID" value="KWX00087.1"/>
    <property type="molecule type" value="Genomic_DNA"/>
</dbReference>
<dbReference type="Proteomes" id="UP000070659">
    <property type="component" value="Unassembled WGS sequence"/>
</dbReference>
<dbReference type="PROSITE" id="PS50005">
    <property type="entry name" value="TPR"/>
    <property type="match status" value="1"/>
</dbReference>
<dbReference type="Proteomes" id="UP000070598">
    <property type="component" value="Unassembled WGS sequence"/>
</dbReference>
<comment type="caution">
    <text evidence="2">The sequence shown here is derived from an EMBL/GenBank/DDBJ whole genome shotgun (WGS) entry which is preliminary data.</text>
</comment>
<evidence type="ECO:0000313" key="2">
    <source>
        <dbReference type="EMBL" id="KWX00087.1"/>
    </source>
</evidence>
<accession>A0A132MQE0</accession>
<dbReference type="InterPro" id="IPR019734">
    <property type="entry name" value="TPR_rpt"/>
</dbReference>
<gene>
    <name evidence="2" type="ORF">TH66_14210</name>
    <name evidence="3" type="ORF">TR74_11460</name>
</gene>
<reference evidence="4" key="1">
    <citation type="submission" date="2015-02" db="EMBL/GenBank/DDBJ databases">
        <title>Physiological reanalysis, assessment of diazotrophy, and genome sequences of multiple isolates of Streptomyces thermoautotrophicus.</title>
        <authorList>
            <person name="MacKellar D.C."/>
            <person name="Lieber L."/>
            <person name="Norman J."/>
            <person name="Bolger A."/>
            <person name="Tobin C."/>
            <person name="Murray J.W."/>
            <person name="Friesen M."/>
            <person name="Prell J."/>
        </authorList>
    </citation>
    <scope>NUCLEOTIDE SEQUENCE [LARGE SCALE GENOMIC DNA]</scope>
    <source>
        <strain evidence="4">UBT1</strain>
    </source>
</reference>
<evidence type="ECO:0000313" key="4">
    <source>
        <dbReference type="Proteomes" id="UP000070598"/>
    </source>
</evidence>
<proteinExistence type="predicted"/>